<evidence type="ECO:0000313" key="2">
    <source>
        <dbReference type="Proteomes" id="UP000237447"/>
    </source>
</evidence>
<reference evidence="1 2" key="1">
    <citation type="journal article" date="2018" name="Syst. Appl. Microbiol.">
        <title>Agrobacterium rosae sp. nov., isolated from galls on different agricultural crops.</title>
        <authorList>
            <person name="Kuzmanovic N."/>
            <person name="Pulawska J."/>
            <person name="Smalla K."/>
            <person name="Nesme X."/>
        </authorList>
    </citation>
    <scope>NUCLEOTIDE SEQUENCE [LARGE SCALE GENOMIC DNA]</scope>
    <source>
        <strain evidence="1 2">NCPPB 1650</strain>
    </source>
</reference>
<accession>A0AAE5VML3</accession>
<proteinExistence type="predicted"/>
<comment type="caution">
    <text evidence="1">The sequence shown here is derived from an EMBL/GenBank/DDBJ whole genome shotgun (WGS) entry which is preliminary data.</text>
</comment>
<dbReference type="EMBL" id="NXEJ01000012">
    <property type="protein sequence ID" value="POO48869.1"/>
    <property type="molecule type" value="Genomic_DNA"/>
</dbReference>
<protein>
    <recommendedName>
        <fullName evidence="3">HEPN/Toprim N-terminal domain-containing protein</fullName>
    </recommendedName>
</protein>
<dbReference type="Proteomes" id="UP000237447">
    <property type="component" value="Unassembled WGS sequence"/>
</dbReference>
<dbReference type="AlphaFoldDB" id="A0AAE5VML3"/>
<dbReference type="RefSeq" id="WP_103660165.1">
    <property type="nucleotide sequence ID" value="NZ_NXEJ01000012.1"/>
</dbReference>
<gene>
    <name evidence="1" type="ORF">CPJ18_23115</name>
</gene>
<name>A0AAE5VML3_9HYPH</name>
<sequence length="406" mass="46225">MSERDFYTDDKAFRDLEYNWEGASKLCFTDSDLYQRPIKDAHPVVKAKALEWYSDQEKVISYFCAPAAKVRRRMEVQGYTAERCRALWEREFAHHIARAEELVANGDYPDFAKEIAEQKGLTFETWEAKQAAAGVDEFFRFNGVHIFNFADSFAALALYVDVYKPEMIWTEFTESFDYDPGLSIRENIDALPVDYEYDFIEASGNVLILTEGTSDTKILSRAIRAMYPEFADMYEFIDFEEFKIEGGVSAVTKMIKAFAGVRLTQKTIGLFDNDAAGWEQKNLLDRMTNLPPSIRIMVLPDVEVGNDYPTLGPEGLRNMDINGSACSIELFLGREAISDERGNLRPVRWTAWNKTAARYQGELENKNAATQHFLDAVKAGGNPGSLRAQFPEMDALLNYIFQAFHG</sequence>
<organism evidence="1 2">
    <name type="scientific">Agrobacterium rosae</name>
    <dbReference type="NCBI Taxonomy" id="1972867"/>
    <lineage>
        <taxon>Bacteria</taxon>
        <taxon>Pseudomonadati</taxon>
        <taxon>Pseudomonadota</taxon>
        <taxon>Alphaproteobacteria</taxon>
        <taxon>Hyphomicrobiales</taxon>
        <taxon>Rhizobiaceae</taxon>
        <taxon>Rhizobium/Agrobacterium group</taxon>
        <taxon>Agrobacterium</taxon>
    </lineage>
</organism>
<evidence type="ECO:0008006" key="3">
    <source>
        <dbReference type="Google" id="ProtNLM"/>
    </source>
</evidence>
<dbReference type="GeneID" id="86882196"/>
<evidence type="ECO:0000313" key="1">
    <source>
        <dbReference type="EMBL" id="POO48869.1"/>
    </source>
</evidence>